<dbReference type="CDD" id="cd00082">
    <property type="entry name" value="HisKA"/>
    <property type="match status" value="1"/>
</dbReference>
<dbReference type="GO" id="GO:0005886">
    <property type="term" value="C:plasma membrane"/>
    <property type="evidence" value="ECO:0007669"/>
    <property type="project" value="UniProtKB-SubCell"/>
</dbReference>
<keyword evidence="4" id="KW-1003">Cell membrane</keyword>
<dbReference type="InterPro" id="IPR036890">
    <property type="entry name" value="HATPase_C_sf"/>
</dbReference>
<evidence type="ECO:0000313" key="17">
    <source>
        <dbReference type="Proteomes" id="UP000663722"/>
    </source>
</evidence>
<keyword evidence="6" id="KW-0808">Transferase</keyword>
<dbReference type="InterPro" id="IPR003594">
    <property type="entry name" value="HATPase_dom"/>
</dbReference>
<evidence type="ECO:0000256" key="12">
    <source>
        <dbReference type="ARBA" id="ARBA00023012"/>
    </source>
</evidence>
<dbReference type="Pfam" id="PF02743">
    <property type="entry name" value="dCache_1"/>
    <property type="match status" value="1"/>
</dbReference>
<evidence type="ECO:0000256" key="4">
    <source>
        <dbReference type="ARBA" id="ARBA00022475"/>
    </source>
</evidence>
<feature type="domain" description="Histidine kinase" evidence="15">
    <location>
        <begin position="352"/>
        <end position="578"/>
    </location>
</feature>
<organism evidence="16 17">
    <name type="scientific">Desulfonema magnum</name>
    <dbReference type="NCBI Taxonomy" id="45655"/>
    <lineage>
        <taxon>Bacteria</taxon>
        <taxon>Pseudomonadati</taxon>
        <taxon>Thermodesulfobacteriota</taxon>
        <taxon>Desulfobacteria</taxon>
        <taxon>Desulfobacterales</taxon>
        <taxon>Desulfococcaceae</taxon>
        <taxon>Desulfonema</taxon>
    </lineage>
</organism>
<dbReference type="AlphaFoldDB" id="A0A975GQ10"/>
<evidence type="ECO:0000256" key="5">
    <source>
        <dbReference type="ARBA" id="ARBA00022553"/>
    </source>
</evidence>
<dbReference type="InterPro" id="IPR036097">
    <property type="entry name" value="HisK_dim/P_sf"/>
</dbReference>
<evidence type="ECO:0000256" key="6">
    <source>
        <dbReference type="ARBA" id="ARBA00022679"/>
    </source>
</evidence>
<dbReference type="RefSeq" id="WP_207678128.1">
    <property type="nucleotide sequence ID" value="NZ_CP061800.1"/>
</dbReference>
<keyword evidence="13 14" id="KW-0472">Membrane</keyword>
<keyword evidence="11 14" id="KW-1133">Transmembrane helix</keyword>
<dbReference type="GO" id="GO:0000155">
    <property type="term" value="F:phosphorelay sensor kinase activity"/>
    <property type="evidence" value="ECO:0007669"/>
    <property type="project" value="InterPro"/>
</dbReference>
<dbReference type="EC" id="2.7.13.3" evidence="3"/>
<dbReference type="InterPro" id="IPR005467">
    <property type="entry name" value="His_kinase_dom"/>
</dbReference>
<evidence type="ECO:0000256" key="8">
    <source>
        <dbReference type="ARBA" id="ARBA00022741"/>
    </source>
</evidence>
<comment type="catalytic activity">
    <reaction evidence="1">
        <text>ATP + protein L-histidine = ADP + protein N-phospho-L-histidine.</text>
        <dbReference type="EC" id="2.7.13.3"/>
    </reaction>
</comment>
<dbReference type="Proteomes" id="UP000663722">
    <property type="component" value="Chromosome"/>
</dbReference>
<dbReference type="PANTHER" id="PTHR43065:SF10">
    <property type="entry name" value="PEROXIDE STRESS-ACTIVATED HISTIDINE KINASE MAK3"/>
    <property type="match status" value="1"/>
</dbReference>
<evidence type="ECO:0000256" key="14">
    <source>
        <dbReference type="SAM" id="Phobius"/>
    </source>
</evidence>
<evidence type="ECO:0000256" key="10">
    <source>
        <dbReference type="ARBA" id="ARBA00022840"/>
    </source>
</evidence>
<dbReference type="GO" id="GO:0005524">
    <property type="term" value="F:ATP binding"/>
    <property type="evidence" value="ECO:0007669"/>
    <property type="project" value="UniProtKB-KW"/>
</dbReference>
<evidence type="ECO:0000256" key="9">
    <source>
        <dbReference type="ARBA" id="ARBA00022777"/>
    </source>
</evidence>
<feature type="transmembrane region" description="Helical" evidence="14">
    <location>
        <begin position="12"/>
        <end position="36"/>
    </location>
</feature>
<evidence type="ECO:0000259" key="15">
    <source>
        <dbReference type="PROSITE" id="PS50109"/>
    </source>
</evidence>
<keyword evidence="8" id="KW-0547">Nucleotide-binding</keyword>
<keyword evidence="17" id="KW-1185">Reference proteome</keyword>
<dbReference type="SMART" id="SM00387">
    <property type="entry name" value="HATPase_c"/>
    <property type="match status" value="1"/>
</dbReference>
<accession>A0A975GQ10</accession>
<dbReference type="InterPro" id="IPR003661">
    <property type="entry name" value="HisK_dim/P_dom"/>
</dbReference>
<dbReference type="InterPro" id="IPR033479">
    <property type="entry name" value="dCache_1"/>
</dbReference>
<keyword evidence="12" id="KW-0902">Two-component regulatory system</keyword>
<evidence type="ECO:0000256" key="7">
    <source>
        <dbReference type="ARBA" id="ARBA00022692"/>
    </source>
</evidence>
<keyword evidence="5" id="KW-0597">Phosphoprotein</keyword>
<dbReference type="Pfam" id="PF02518">
    <property type="entry name" value="HATPase_c"/>
    <property type="match status" value="1"/>
</dbReference>
<evidence type="ECO:0000256" key="3">
    <source>
        <dbReference type="ARBA" id="ARBA00012438"/>
    </source>
</evidence>
<dbReference type="KEGG" id="dmm:dnm_056170"/>
<evidence type="ECO:0000313" key="16">
    <source>
        <dbReference type="EMBL" id="QTA89561.1"/>
    </source>
</evidence>
<evidence type="ECO:0000256" key="2">
    <source>
        <dbReference type="ARBA" id="ARBA00004651"/>
    </source>
</evidence>
<keyword evidence="9 16" id="KW-0418">Kinase</keyword>
<keyword evidence="7 14" id="KW-0812">Transmembrane</keyword>
<comment type="subcellular location">
    <subcellularLocation>
        <location evidence="2">Cell membrane</location>
        <topology evidence="2">Multi-pass membrane protein</topology>
    </subcellularLocation>
</comment>
<dbReference type="SUPFAM" id="SSF47384">
    <property type="entry name" value="Homodimeric domain of signal transducing histidine kinase"/>
    <property type="match status" value="1"/>
</dbReference>
<dbReference type="EMBL" id="CP061800">
    <property type="protein sequence ID" value="QTA89561.1"/>
    <property type="molecule type" value="Genomic_DNA"/>
</dbReference>
<evidence type="ECO:0000256" key="13">
    <source>
        <dbReference type="ARBA" id="ARBA00023136"/>
    </source>
</evidence>
<evidence type="ECO:0000256" key="11">
    <source>
        <dbReference type="ARBA" id="ARBA00022989"/>
    </source>
</evidence>
<evidence type="ECO:0000256" key="1">
    <source>
        <dbReference type="ARBA" id="ARBA00000085"/>
    </source>
</evidence>
<dbReference type="InterPro" id="IPR004358">
    <property type="entry name" value="Sig_transdc_His_kin-like_C"/>
</dbReference>
<dbReference type="Gene3D" id="3.30.450.20">
    <property type="entry name" value="PAS domain"/>
    <property type="match status" value="2"/>
</dbReference>
<protein>
    <recommendedName>
        <fullName evidence="3">histidine kinase</fullName>
        <ecNumber evidence="3">2.7.13.3</ecNumber>
    </recommendedName>
</protein>
<dbReference type="SUPFAM" id="SSF55874">
    <property type="entry name" value="ATPase domain of HSP90 chaperone/DNA topoisomerase II/histidine kinase"/>
    <property type="match status" value="1"/>
</dbReference>
<dbReference type="PROSITE" id="PS50109">
    <property type="entry name" value="HIS_KIN"/>
    <property type="match status" value="1"/>
</dbReference>
<dbReference type="PANTHER" id="PTHR43065">
    <property type="entry name" value="SENSOR HISTIDINE KINASE"/>
    <property type="match status" value="1"/>
</dbReference>
<sequence>MEKNHYDVMRRIILACMIGLPVLPFILALVIGYSYFTASIEDSTISSMKRIVGSHRHMIESFLRERRANLEFIHHSYTSEELSQPQKLHHIFNLLQKESNAFVDIGIFNEEGVHVAYHGPYKLTGKVYKEADWFTEVIKKGYYISDVFLGFRKVPHFIIAVAREEQGRKWVVRSTIDTYMFNNMVKKVRIGQTGEAYLLNAEGVFQTERRSGSSLMAKDSDYKKYHHAFNGTSSRDKVINSNESSPDASIRTFIETDAKGNEYLYATTWMKNKKWLLVVRQEKADAFNALSSAVSLIVLITICGGIIIVAVAFYLTDKIIDRMKKTDAEKSQLEDQLIRAHRLAELGQMSAGFAHEINNPLQIIKSEHSLIEMLLSDMKEEDHLKESESLTELNDSMDQIKLQIERCAKITQAILKFGRQNEVTIQEVDLRSFIPEITSMIAKKASVHGIDLKQDIAKDTPEIQGDPGQLQQVLLNLYNNALDAIVERHGAKHGKMIIKAEGNKNGKVEISVTDNGIGIDPEHQKNIFSPFFTTKTVGKGTGLGLSVCYGIIDNMGGTMKVSSQKDVGTTFTVSLPVG</sequence>
<dbReference type="Gene3D" id="1.10.287.130">
    <property type="match status" value="1"/>
</dbReference>
<reference evidence="16" key="1">
    <citation type="journal article" date="2021" name="Microb. Physiol.">
        <title>Proteogenomic Insights into the Physiology of Marine, Sulfate-Reducing, Filamentous Desulfonema limicola and Desulfonema magnum.</title>
        <authorList>
            <person name="Schnaars V."/>
            <person name="Wohlbrand L."/>
            <person name="Scheve S."/>
            <person name="Hinrichs C."/>
            <person name="Reinhardt R."/>
            <person name="Rabus R."/>
        </authorList>
    </citation>
    <scope>NUCLEOTIDE SEQUENCE</scope>
    <source>
        <strain evidence="16">4be13</strain>
    </source>
</reference>
<name>A0A975GQ10_9BACT</name>
<feature type="transmembrane region" description="Helical" evidence="14">
    <location>
        <begin position="293"/>
        <end position="315"/>
    </location>
</feature>
<dbReference type="PRINTS" id="PR00344">
    <property type="entry name" value="BCTRLSENSOR"/>
</dbReference>
<dbReference type="Gene3D" id="3.30.565.10">
    <property type="entry name" value="Histidine kinase-like ATPase, C-terminal domain"/>
    <property type="match status" value="1"/>
</dbReference>
<keyword evidence="10" id="KW-0067">ATP-binding</keyword>
<gene>
    <name evidence="16" type="ORF">dnm_056170</name>
</gene>
<proteinExistence type="predicted"/>